<feature type="compositionally biased region" description="Basic and acidic residues" evidence="1">
    <location>
        <begin position="199"/>
        <end position="217"/>
    </location>
</feature>
<gene>
    <name evidence="2" type="primary">WBGene00305128</name>
</gene>
<evidence type="ECO:0000313" key="2">
    <source>
        <dbReference type="EnsemblMetazoa" id="PPA47240.1"/>
    </source>
</evidence>
<name>A0A8R1V5H3_PRIPA</name>
<feature type="region of interest" description="Disordered" evidence="1">
    <location>
        <begin position="160"/>
        <end position="246"/>
    </location>
</feature>
<organism evidence="2 3">
    <name type="scientific">Pristionchus pacificus</name>
    <name type="common">Parasitic nematode worm</name>
    <dbReference type="NCBI Taxonomy" id="54126"/>
    <lineage>
        <taxon>Eukaryota</taxon>
        <taxon>Metazoa</taxon>
        <taxon>Ecdysozoa</taxon>
        <taxon>Nematoda</taxon>
        <taxon>Chromadorea</taxon>
        <taxon>Rhabditida</taxon>
        <taxon>Rhabditina</taxon>
        <taxon>Diplogasteromorpha</taxon>
        <taxon>Diplogasteroidea</taxon>
        <taxon>Neodiplogasteridae</taxon>
        <taxon>Pristionchus</taxon>
    </lineage>
</organism>
<feature type="compositionally biased region" description="Acidic residues" evidence="1">
    <location>
        <begin position="178"/>
        <end position="198"/>
    </location>
</feature>
<reference evidence="3" key="1">
    <citation type="journal article" date="2008" name="Nat. Genet.">
        <title>The Pristionchus pacificus genome provides a unique perspective on nematode lifestyle and parasitism.</title>
        <authorList>
            <person name="Dieterich C."/>
            <person name="Clifton S.W."/>
            <person name="Schuster L.N."/>
            <person name="Chinwalla A."/>
            <person name="Delehaunty K."/>
            <person name="Dinkelacker I."/>
            <person name="Fulton L."/>
            <person name="Fulton R."/>
            <person name="Godfrey J."/>
            <person name="Minx P."/>
            <person name="Mitreva M."/>
            <person name="Roeseler W."/>
            <person name="Tian H."/>
            <person name="Witte H."/>
            <person name="Yang S.P."/>
            <person name="Wilson R.K."/>
            <person name="Sommer R.J."/>
        </authorList>
    </citation>
    <scope>NUCLEOTIDE SEQUENCE [LARGE SCALE GENOMIC DNA]</scope>
    <source>
        <strain evidence="3">PS312</strain>
    </source>
</reference>
<proteinExistence type="predicted"/>
<dbReference type="Proteomes" id="UP000005239">
    <property type="component" value="Unassembled WGS sequence"/>
</dbReference>
<reference evidence="2" key="2">
    <citation type="submission" date="2022-06" db="UniProtKB">
        <authorList>
            <consortium name="EnsemblMetazoa"/>
        </authorList>
    </citation>
    <scope>IDENTIFICATION</scope>
    <source>
        <strain evidence="2">PS312</strain>
    </source>
</reference>
<dbReference type="EnsemblMetazoa" id="PPA47240.1">
    <property type="protein sequence ID" value="PPA47240.1"/>
    <property type="gene ID" value="WBGene00305128"/>
</dbReference>
<protein>
    <submittedName>
        <fullName evidence="2">Uncharacterized protein</fullName>
    </submittedName>
</protein>
<accession>A0A8R1V5H3</accession>
<evidence type="ECO:0000256" key="1">
    <source>
        <dbReference type="SAM" id="MobiDB-lite"/>
    </source>
</evidence>
<dbReference type="AlphaFoldDB" id="A0A8R1V5H3"/>
<sequence length="246" mass="28449">MNRRERLNEDQCHFFGFSPMALGDEVYNGIVDSWEKQADELMKTPQWSKVKDGKKARVSIINILLDKGNDESLIGMCDQISEYAHLHAFKIPNHIVLPGTEPLQKMTSSDPAALRRRVMKAEKRVEEAKKRTALLRHEQQDVSERLKVIRDIARKLGYVPKEDTNSGETTMRTNVTTIEDESMMEDSVADDDNKENDENDRSTVDEKNDDTVIRENIEMGESFNEDKTMTEESMEKMMERSMRLDE</sequence>
<feature type="compositionally biased region" description="Polar residues" evidence="1">
    <location>
        <begin position="166"/>
        <end position="177"/>
    </location>
</feature>
<feature type="compositionally biased region" description="Basic and acidic residues" evidence="1">
    <location>
        <begin position="224"/>
        <end position="246"/>
    </location>
</feature>
<evidence type="ECO:0000313" key="3">
    <source>
        <dbReference type="Proteomes" id="UP000005239"/>
    </source>
</evidence>
<keyword evidence="3" id="KW-1185">Reference proteome</keyword>